<evidence type="ECO:0000256" key="1">
    <source>
        <dbReference type="SAM" id="Coils"/>
    </source>
</evidence>
<comment type="caution">
    <text evidence="2">The sequence shown here is derived from an EMBL/GenBank/DDBJ whole genome shotgun (WGS) entry which is preliminary data.</text>
</comment>
<sequence>MSQQELEERRNSFLPVTGLSIKRGSIDSFSSSIMNSSLSIPSDSSVESTDVALVQNTTRDLIDLMNARVTAFMYFREKLSKGPDQDFKSSILQLSQLKDSIKFIEEQKESLTEKEKIKVDCLVKTLNELHSVYEKELEELELNRSELITLEGENDELNSKLQDMQNNLSRLNIEFEKERASCFCLIF</sequence>
<dbReference type="EMBL" id="MPUH01000447">
    <property type="protein sequence ID" value="OMJ79939.1"/>
    <property type="molecule type" value="Genomic_DNA"/>
</dbReference>
<gene>
    <name evidence="2" type="ORF">SteCoe_19923</name>
</gene>
<accession>A0A1R2BSZ2</accession>
<reference evidence="2 3" key="1">
    <citation type="submission" date="2016-11" db="EMBL/GenBank/DDBJ databases">
        <title>The macronuclear genome of Stentor coeruleus: a giant cell with tiny introns.</title>
        <authorList>
            <person name="Slabodnick M."/>
            <person name="Ruby J.G."/>
            <person name="Reiff S.B."/>
            <person name="Swart E.C."/>
            <person name="Gosai S."/>
            <person name="Prabakaran S."/>
            <person name="Witkowska E."/>
            <person name="Larue G.E."/>
            <person name="Fisher S."/>
            <person name="Freeman R.M."/>
            <person name="Gunawardena J."/>
            <person name="Chu W."/>
            <person name="Stover N.A."/>
            <person name="Gregory B.D."/>
            <person name="Nowacki M."/>
            <person name="Derisi J."/>
            <person name="Roy S.W."/>
            <person name="Marshall W.F."/>
            <person name="Sood P."/>
        </authorList>
    </citation>
    <scope>NUCLEOTIDE SEQUENCE [LARGE SCALE GENOMIC DNA]</scope>
    <source>
        <strain evidence="2">WM001</strain>
    </source>
</reference>
<protein>
    <submittedName>
        <fullName evidence="2">Uncharacterized protein</fullName>
    </submittedName>
</protein>
<feature type="coiled-coil region" evidence="1">
    <location>
        <begin position="94"/>
        <end position="181"/>
    </location>
</feature>
<proteinExistence type="predicted"/>
<evidence type="ECO:0000313" key="2">
    <source>
        <dbReference type="EMBL" id="OMJ79939.1"/>
    </source>
</evidence>
<dbReference type="AlphaFoldDB" id="A0A1R2BSZ2"/>
<keyword evidence="3" id="KW-1185">Reference proteome</keyword>
<organism evidence="2 3">
    <name type="scientific">Stentor coeruleus</name>
    <dbReference type="NCBI Taxonomy" id="5963"/>
    <lineage>
        <taxon>Eukaryota</taxon>
        <taxon>Sar</taxon>
        <taxon>Alveolata</taxon>
        <taxon>Ciliophora</taxon>
        <taxon>Postciliodesmatophora</taxon>
        <taxon>Heterotrichea</taxon>
        <taxon>Heterotrichida</taxon>
        <taxon>Stentoridae</taxon>
        <taxon>Stentor</taxon>
    </lineage>
</organism>
<evidence type="ECO:0000313" key="3">
    <source>
        <dbReference type="Proteomes" id="UP000187209"/>
    </source>
</evidence>
<dbReference type="Proteomes" id="UP000187209">
    <property type="component" value="Unassembled WGS sequence"/>
</dbReference>
<keyword evidence="1" id="KW-0175">Coiled coil</keyword>
<name>A0A1R2BSZ2_9CILI</name>